<dbReference type="PATRIC" id="fig|264459.3.peg.617"/>
<evidence type="ECO:0000313" key="1">
    <source>
        <dbReference type="EMBL" id="KPZ11835.1"/>
    </source>
</evidence>
<dbReference type="Proteomes" id="UP000050384">
    <property type="component" value="Unassembled WGS sequence"/>
</dbReference>
<dbReference type="AlphaFoldDB" id="A0A0Q0CRZ9"/>
<comment type="caution">
    <text evidence="1">The sequence shown here is derived from an EMBL/GenBank/DDBJ whole genome shotgun (WGS) entry which is preliminary data.</text>
</comment>
<gene>
    <name evidence="1" type="ORF">ALO94_00352</name>
</gene>
<organism evidence="1 2">
    <name type="scientific">Pseudomonas syringae pv. spinaceae</name>
    <dbReference type="NCBI Taxonomy" id="264459"/>
    <lineage>
        <taxon>Bacteria</taxon>
        <taxon>Pseudomonadati</taxon>
        <taxon>Pseudomonadota</taxon>
        <taxon>Gammaproteobacteria</taxon>
        <taxon>Pseudomonadales</taxon>
        <taxon>Pseudomonadaceae</taxon>
        <taxon>Pseudomonas</taxon>
        <taxon>Pseudomonas syringae</taxon>
    </lineage>
</organism>
<dbReference type="EMBL" id="LJRI01000128">
    <property type="protein sequence ID" value="KPZ11835.1"/>
    <property type="molecule type" value="Genomic_DNA"/>
</dbReference>
<accession>A0A0Q0CRZ9</accession>
<reference evidence="1 2" key="1">
    <citation type="submission" date="2015-09" db="EMBL/GenBank/DDBJ databases">
        <title>Genome announcement of multiple Pseudomonas syringae strains.</title>
        <authorList>
            <person name="Thakur S."/>
            <person name="Wang P.W."/>
            <person name="Gong Y."/>
            <person name="Weir B.S."/>
            <person name="Guttman D.S."/>
        </authorList>
    </citation>
    <scope>NUCLEOTIDE SEQUENCE [LARGE SCALE GENOMIC DNA]</scope>
    <source>
        <strain evidence="1 2">ICMP16929</strain>
    </source>
</reference>
<name>A0A0Q0CRZ9_PSESX</name>
<feature type="non-terminal residue" evidence="1">
    <location>
        <position position="1"/>
    </location>
</feature>
<dbReference type="RefSeq" id="WP_234697428.1">
    <property type="nucleotide sequence ID" value="NZ_LJRI01000128.1"/>
</dbReference>
<protein>
    <submittedName>
        <fullName evidence="1">Uncharacterized protein</fullName>
    </submittedName>
</protein>
<evidence type="ECO:0000313" key="2">
    <source>
        <dbReference type="Proteomes" id="UP000050384"/>
    </source>
</evidence>
<proteinExistence type="predicted"/>
<sequence length="110" mass="12203">GVRSFGREAGLPGDRGAALTITATIRMVNPLAEGNEGESLYPRTYESDSRKAHPSVGFFVSGVEFISNSKAIQRRQNFIIDMKFQDPATDPRYSVRLRLITDVERTSGRP</sequence>